<feature type="compositionally biased region" description="Basic and acidic residues" evidence="1">
    <location>
        <begin position="597"/>
        <end position="610"/>
    </location>
</feature>
<protein>
    <submittedName>
        <fullName evidence="3">Uncharacterized protein LOC105139120 isoform X1</fullName>
    </submittedName>
</protein>
<evidence type="ECO:0000313" key="3">
    <source>
        <dbReference type="RefSeq" id="XP_011043752.1"/>
    </source>
</evidence>
<reference evidence="3" key="1">
    <citation type="submission" date="2025-08" db="UniProtKB">
        <authorList>
            <consortium name="RefSeq"/>
        </authorList>
    </citation>
    <scope>IDENTIFICATION</scope>
</reference>
<keyword evidence="2" id="KW-1185">Reference proteome</keyword>
<feature type="compositionally biased region" description="Low complexity" evidence="1">
    <location>
        <begin position="1"/>
        <end position="10"/>
    </location>
</feature>
<name>A0AAJ6Y5Z3_POPEU</name>
<feature type="region of interest" description="Disordered" evidence="1">
    <location>
        <begin position="1"/>
        <end position="24"/>
    </location>
</feature>
<gene>
    <name evidence="3" type="primary">LOC105139120</name>
</gene>
<sequence length="1227" mass="134824">MMGSGVPYGYNNGGGSSFSSSNLSPLAPPFTVDRSVAKPLLDLTEPPHPVSLNPSLHNWASSNSHNPNSRPDLFPIPNLEFDSIPSPNVFGYSSPTPQVPSMNHPLVLASTDAVLYGQSNPGLAEAVPYYPSSYVSPAIGSDGHMKIPHQSGYELLSNSYVGTSNGSSHNDYTQSSLGLEHATQWSGLWEGVTDWNQSKKLQLDGGFCEKENFINQGFSAFKDVSKCEETSLGIDMVGRQMHTGSASTGQLDYKAFLVEKPQSMPTTPPSLIFPPAAPQAYPQVSSSNVVNSPNNQMLHFTSYGKSPRKRDASSNDMMPMMKPSPAVVIRPPGQDAYSFKNINTGTDGDEKDFAGNNTSFAQEPNPFISSKGKVCYDSSLVNFHLKQNDDSFAEVPSKNHGELLCNKNISIEFLDELFREKMENRVPCNNLDFFNLAMDGHEAAGSVEITSESLDHYFPAVDSPCWKGAPVSHPSAFKGSEVVNPQNKVEACNGLNLQGPQISPSTTNDAVKDCPEKQSNISMTFNNDSLEHHSASSFKKPLVANVLFREGIDDAVKYGHCQRKSSYCNEAQISDVIDEPRKESILPDFKPVHTKQKSLEEGEWPSKKNSDVAGVRRKINDNPDDCSSHVPYNAIEHVLFSPPSSEHAPAQHSQSQVGESSSKMLARTLVDTMHNLSELLLFYSSNDTCELKDEDFDVLKDVIDNLDIFISKNSERKNSTQESLIPRRATSQSPGKLSELYKGQLELQHFEDEKECEIVSDERKEKLSNLVSMRGATDTVKDDNVTQAIKKVLAQNFPIKEESESQILLYKNLWLEAEASLCLVNCMTRFNRLKMEIEKGSSQKVNDFSSAAPVVPGNSMIMENLLRPKVSSDIVPAEDEGSPVHSVPDSSILSRNSHSDDVMARFHIIKSRVDASNSLNTSAMDLSSPKVSPDLNKVDKLAHDTKESSKSNISFQDCIRGASSHADNVMDRFRILKCRVENLSSVNTATGGILASSMVSPDQNQVDKLAHDTKDSIMSYTIQDSPVSGRSSHADDVMTRFGILNGRDDNSNSVTISSVEKLSSSKVSSDLNKVSKLTDDTKDSIKADVTIQDSSMSSASSQAEDVEASVILKHGDGNTSSLDMEEHQRVSIDNGYMDLTRLARMGRDGRKDRTLDVNMEPLIPNYRADSTEDKPAEKEFRLFINDDAETQSRLTDKVGDQPHAGWYDSCSSDWEHVLKEELAGQGY</sequence>
<dbReference type="KEGG" id="peu:105139120"/>
<evidence type="ECO:0000313" key="2">
    <source>
        <dbReference type="Proteomes" id="UP000694918"/>
    </source>
</evidence>
<dbReference type="AlphaFoldDB" id="A0AAJ6Y5Z3"/>
<evidence type="ECO:0000256" key="1">
    <source>
        <dbReference type="SAM" id="MobiDB-lite"/>
    </source>
</evidence>
<feature type="region of interest" description="Disordered" evidence="1">
    <location>
        <begin position="642"/>
        <end position="662"/>
    </location>
</feature>
<proteinExistence type="predicted"/>
<dbReference type="PANTHER" id="PTHR34361:SF2">
    <property type="entry name" value="OS08G0157800 PROTEIN"/>
    <property type="match status" value="1"/>
</dbReference>
<dbReference type="Proteomes" id="UP000694918">
    <property type="component" value="Unplaced"/>
</dbReference>
<feature type="region of interest" description="Disordered" evidence="1">
    <location>
        <begin position="594"/>
        <end position="613"/>
    </location>
</feature>
<accession>A0AAJ6Y5Z3</accession>
<dbReference type="PANTHER" id="PTHR34361">
    <property type="entry name" value="OS08G0157800 PROTEIN"/>
    <property type="match status" value="1"/>
</dbReference>
<organism evidence="2 3">
    <name type="scientific">Populus euphratica</name>
    <name type="common">Euphrates poplar</name>
    <dbReference type="NCBI Taxonomy" id="75702"/>
    <lineage>
        <taxon>Eukaryota</taxon>
        <taxon>Viridiplantae</taxon>
        <taxon>Streptophyta</taxon>
        <taxon>Embryophyta</taxon>
        <taxon>Tracheophyta</taxon>
        <taxon>Spermatophyta</taxon>
        <taxon>Magnoliopsida</taxon>
        <taxon>eudicotyledons</taxon>
        <taxon>Gunneridae</taxon>
        <taxon>Pentapetalae</taxon>
        <taxon>rosids</taxon>
        <taxon>fabids</taxon>
        <taxon>Malpighiales</taxon>
        <taxon>Salicaceae</taxon>
        <taxon>Saliceae</taxon>
        <taxon>Populus</taxon>
    </lineage>
</organism>
<dbReference type="GeneID" id="105139120"/>
<dbReference type="RefSeq" id="XP_011043752.1">
    <property type="nucleotide sequence ID" value="XM_011045450.1"/>
</dbReference>
<feature type="compositionally biased region" description="Polar residues" evidence="1">
    <location>
        <begin position="651"/>
        <end position="662"/>
    </location>
</feature>